<feature type="compositionally biased region" description="Polar residues" evidence="3">
    <location>
        <begin position="618"/>
        <end position="641"/>
    </location>
</feature>
<dbReference type="PROSITE" id="PS50092">
    <property type="entry name" value="TSP1"/>
    <property type="match status" value="3"/>
</dbReference>
<sequence>MRILVLVIFFLYKIPCLQTTVTMNCVLGKEKCPVDGGWTLWTIWGPCEGECGAVGRQIRTRTCTNPHPDSNGEDCVGESRQLKQCSVAGCRFEQYEKLLSQNSLRTQQLQLLRKLSASRPSLLSKCLTSSCEFQDVMDSLPTSPDEFWNALLCVKKNTGCPVSGGWGEWSGWTRCSAVCGEGQRMRCRVCCDPPPSSPDHGCPGDSCMYEPCNGNDCKIPPGHKAEGTWSEWSEWSKCNPPCNFGISRRSRICRKERQNQKRKSISEDGYMNSFDYDYYDVYYDNNLDKYDLDGKPYDYDPVVAEESKQILRLLKRDDDKCDHHIEFYSTEDDEEEYSSSLSLYASTSEDQVILEPTKHIKDVESTIQTHDLELSSQIQNLELSSQIQNLELSSQIQDFEPSSPTQDFELSSEAKNLEITTEEENEIDFLPKTSYEDVQNKFHTDYDETESLTPHKLSTLVALTSKAIKNTFSESENSESMFSDVMENTLLVTDTNNKVFSDVTENTLLESDTSNKVHVSDKTFKTSTKSSKLKPTGIFTKLKDKSSTSGYHSKRTTLSFDTSTSRVSSDGRTTLKDGEECKGAYDSDQDAGTMEPECTGELYKGSFLQKPGIAGKTRSMQSDTLSTSEITEDTPGQSSTLLEKPTITGKTGSMQSDALPTSEMTEETSDENSTPMQKLTITKKSGTHHSKSVPTSQIITKTTMEKSTSDVVTSNPCEKTDDPLCIIFTATHFKTTTGNTEKLTASLTTEISEITTALTTEISEITTALTTETSEIPPTTLNLSSAPTTEIPTENISSTLYTTSGTSLIPNNDTEIPTEN</sequence>
<evidence type="ECO:0000256" key="3">
    <source>
        <dbReference type="SAM" id="MobiDB-lite"/>
    </source>
</evidence>
<evidence type="ECO:0000256" key="2">
    <source>
        <dbReference type="ARBA" id="ARBA00023157"/>
    </source>
</evidence>
<dbReference type="EMBL" id="GECU01030917">
    <property type="protein sequence ID" value="JAS76789.1"/>
    <property type="molecule type" value="Transcribed_RNA"/>
</dbReference>
<keyword evidence="1" id="KW-0677">Repeat</keyword>
<gene>
    <name evidence="5" type="ORF">g.12710</name>
</gene>
<protein>
    <submittedName>
        <fullName evidence="5">Uncharacterized protein</fullName>
    </submittedName>
</protein>
<dbReference type="SMART" id="SM00209">
    <property type="entry name" value="TSP1"/>
    <property type="match status" value="3"/>
</dbReference>
<dbReference type="AlphaFoldDB" id="A0A1B6HQ39"/>
<dbReference type="InterPro" id="IPR052065">
    <property type="entry name" value="Compl_asym_regulator"/>
</dbReference>
<keyword evidence="4" id="KW-0732">Signal</keyword>
<proteinExistence type="predicted"/>
<organism evidence="5">
    <name type="scientific">Homalodisca liturata</name>
    <dbReference type="NCBI Taxonomy" id="320908"/>
    <lineage>
        <taxon>Eukaryota</taxon>
        <taxon>Metazoa</taxon>
        <taxon>Ecdysozoa</taxon>
        <taxon>Arthropoda</taxon>
        <taxon>Hexapoda</taxon>
        <taxon>Insecta</taxon>
        <taxon>Pterygota</taxon>
        <taxon>Neoptera</taxon>
        <taxon>Paraneoptera</taxon>
        <taxon>Hemiptera</taxon>
        <taxon>Auchenorrhyncha</taxon>
        <taxon>Membracoidea</taxon>
        <taxon>Cicadellidae</taxon>
        <taxon>Cicadellinae</taxon>
        <taxon>Proconiini</taxon>
        <taxon>Homalodisca</taxon>
    </lineage>
</organism>
<name>A0A1B6HQ39_9HEMI</name>
<feature type="region of interest" description="Disordered" evidence="3">
    <location>
        <begin position="544"/>
        <end position="597"/>
    </location>
</feature>
<accession>A0A1B6HQ39</accession>
<reference evidence="5" key="1">
    <citation type="submission" date="2015-11" db="EMBL/GenBank/DDBJ databases">
        <title>De novo transcriptome assembly of four potential Pierce s Disease insect vectors from Arizona vineyards.</title>
        <authorList>
            <person name="Tassone E.E."/>
        </authorList>
    </citation>
    <scope>NUCLEOTIDE SEQUENCE</scope>
</reference>
<feature type="compositionally biased region" description="Polar residues" evidence="3">
    <location>
        <begin position="809"/>
        <end position="820"/>
    </location>
</feature>
<evidence type="ECO:0000256" key="4">
    <source>
        <dbReference type="SAM" id="SignalP"/>
    </source>
</evidence>
<dbReference type="Gene3D" id="2.20.100.10">
    <property type="entry name" value="Thrombospondin type-1 (TSP1) repeat"/>
    <property type="match status" value="3"/>
</dbReference>
<dbReference type="InterPro" id="IPR036383">
    <property type="entry name" value="TSP1_rpt_sf"/>
</dbReference>
<dbReference type="InterPro" id="IPR000884">
    <property type="entry name" value="TSP1_rpt"/>
</dbReference>
<dbReference type="Pfam" id="PF00090">
    <property type="entry name" value="TSP_1"/>
    <property type="match status" value="3"/>
</dbReference>
<dbReference type="FunFam" id="2.20.100.10:FF:000001">
    <property type="entry name" value="semaphorin-5A isoform X1"/>
    <property type="match status" value="1"/>
</dbReference>
<feature type="region of interest" description="Disordered" evidence="3">
    <location>
        <begin position="614"/>
        <end position="676"/>
    </location>
</feature>
<feature type="compositionally biased region" description="Polar residues" evidence="3">
    <location>
        <begin position="648"/>
        <end position="663"/>
    </location>
</feature>
<dbReference type="PANTHER" id="PTHR22906:SF21">
    <property type="entry name" value="SEMA DOMAIN-CONTAINING PROTEIN"/>
    <property type="match status" value="1"/>
</dbReference>
<feature type="compositionally biased region" description="Polar residues" evidence="3">
    <location>
        <begin position="547"/>
        <end position="572"/>
    </location>
</feature>
<dbReference type="PANTHER" id="PTHR22906">
    <property type="entry name" value="PROPERDIN"/>
    <property type="match status" value="1"/>
</dbReference>
<keyword evidence="2" id="KW-1015">Disulfide bond</keyword>
<feature type="compositionally biased region" description="Basic and acidic residues" evidence="3">
    <location>
        <begin position="573"/>
        <end position="585"/>
    </location>
</feature>
<dbReference type="SUPFAM" id="SSF82895">
    <property type="entry name" value="TSP-1 type 1 repeat"/>
    <property type="match status" value="3"/>
</dbReference>
<feature type="signal peptide" evidence="4">
    <location>
        <begin position="1"/>
        <end position="19"/>
    </location>
</feature>
<feature type="region of interest" description="Disordered" evidence="3">
    <location>
        <begin position="801"/>
        <end position="820"/>
    </location>
</feature>
<feature type="chain" id="PRO_5008584480" evidence="4">
    <location>
        <begin position="20"/>
        <end position="820"/>
    </location>
</feature>
<evidence type="ECO:0000313" key="5">
    <source>
        <dbReference type="EMBL" id="JAS76789.1"/>
    </source>
</evidence>
<evidence type="ECO:0000256" key="1">
    <source>
        <dbReference type="ARBA" id="ARBA00022737"/>
    </source>
</evidence>
<feature type="non-terminal residue" evidence="5">
    <location>
        <position position="820"/>
    </location>
</feature>